<reference evidence="7 8" key="1">
    <citation type="submission" date="2025-04" db="UniProtKB">
        <authorList>
            <consortium name="RefSeq"/>
        </authorList>
    </citation>
    <scope>IDENTIFICATION</scope>
    <source>
        <tissue evidence="7 8">Tentacle</tissue>
    </source>
</reference>
<feature type="transmembrane region" description="Helical" evidence="3">
    <location>
        <begin position="280"/>
        <end position="304"/>
    </location>
</feature>
<dbReference type="GO" id="GO:0070593">
    <property type="term" value="P:dendrite self-avoidance"/>
    <property type="evidence" value="ECO:0007669"/>
    <property type="project" value="TreeGrafter"/>
</dbReference>
<keyword evidence="6" id="KW-1185">Reference proteome</keyword>
<evidence type="ECO:0000256" key="3">
    <source>
        <dbReference type="SAM" id="Phobius"/>
    </source>
</evidence>
<feature type="compositionally biased region" description="Polar residues" evidence="2">
    <location>
        <begin position="415"/>
        <end position="430"/>
    </location>
</feature>
<dbReference type="AlphaFoldDB" id="A0A6P8IVM6"/>
<gene>
    <name evidence="7 8 9" type="primary">LOC116304555</name>
</gene>
<dbReference type="InterPro" id="IPR013151">
    <property type="entry name" value="Immunoglobulin_dom"/>
</dbReference>
<dbReference type="PANTHER" id="PTHR10075:SF101">
    <property type="entry name" value="ZWEI IG DOMAIN PROTEIN ZIG-3"/>
    <property type="match status" value="1"/>
</dbReference>
<dbReference type="SUPFAM" id="SSF48726">
    <property type="entry name" value="Immunoglobulin"/>
    <property type="match status" value="2"/>
</dbReference>
<dbReference type="InterPro" id="IPR036179">
    <property type="entry name" value="Ig-like_dom_sf"/>
</dbReference>
<feature type="signal peptide" evidence="4">
    <location>
        <begin position="1"/>
        <end position="24"/>
    </location>
</feature>
<dbReference type="GeneID" id="116304555"/>
<evidence type="ECO:0000313" key="7">
    <source>
        <dbReference type="RefSeq" id="XP_031570165.1"/>
    </source>
</evidence>
<dbReference type="Pfam" id="PF00047">
    <property type="entry name" value="ig"/>
    <property type="match status" value="1"/>
</dbReference>
<feature type="region of interest" description="Disordered" evidence="2">
    <location>
        <begin position="406"/>
        <end position="430"/>
    </location>
</feature>
<dbReference type="InterPro" id="IPR013783">
    <property type="entry name" value="Ig-like_fold"/>
</dbReference>
<sequence length="460" mass="51170">MVYCIGLCVMTILNCLSCTAGVQSDRLRPSHPTTKVVATVGSTARLNCSAVATQKNVSIAFKWFKYGRPLLEVTSRRRDSIFRLGRHVLVFDEVLLADAGRYMCMRITGHKTENWTFNLSVKEPREHPIIVDEPQGNMSTTLGQTAILSCKIQTQSITYIEWRFLQSIPTNTSRNISMKESFITPSTKIVPTKLRLRVVVPLLLDGASGSRRTTVGERRQIHEDLLYIYNVSSNDSGTYICLAFNKYGKAIKETTLTISAAQSTKPSCVPRSLAADDSNIPIAILIAIPAFLFFLACTVIIRALEKARQQKKLAKLAKAEKEREKEQKQEKTKDIIQSKSSLTDINENRPVAMVTAQNFRPVHVIDERIRAFSTDEQRFDSISTSSASEVEVVLTDNKLANQLSLSKQSSLPSSTDIPYTSPTPDLVSSSSCGVELDWEGMDLNIPDGIELVELSREAEV</sequence>
<dbReference type="GO" id="GO:0007411">
    <property type="term" value="P:axon guidance"/>
    <property type="evidence" value="ECO:0007669"/>
    <property type="project" value="TreeGrafter"/>
</dbReference>
<dbReference type="Proteomes" id="UP000515163">
    <property type="component" value="Unplaced"/>
</dbReference>
<feature type="compositionally biased region" description="Basic and acidic residues" evidence="2">
    <location>
        <begin position="320"/>
        <end position="336"/>
    </location>
</feature>
<feature type="domain" description="Ig-like" evidence="5">
    <location>
        <begin position="29"/>
        <end position="104"/>
    </location>
</feature>
<dbReference type="GO" id="GO:0098632">
    <property type="term" value="F:cell-cell adhesion mediator activity"/>
    <property type="evidence" value="ECO:0007669"/>
    <property type="project" value="TreeGrafter"/>
</dbReference>
<dbReference type="SMART" id="SM00409">
    <property type="entry name" value="IG"/>
    <property type="match status" value="2"/>
</dbReference>
<dbReference type="GO" id="GO:0007156">
    <property type="term" value="P:homophilic cell adhesion via plasma membrane adhesion molecules"/>
    <property type="evidence" value="ECO:0007669"/>
    <property type="project" value="TreeGrafter"/>
</dbReference>
<keyword evidence="4" id="KW-0732">Signal</keyword>
<keyword evidence="3" id="KW-0472">Membrane</keyword>
<dbReference type="RefSeq" id="XP_031570167.1">
    <property type="nucleotide sequence ID" value="XM_031714307.1"/>
</dbReference>
<evidence type="ECO:0000313" key="9">
    <source>
        <dbReference type="RefSeq" id="XP_031570167.1"/>
    </source>
</evidence>
<keyword evidence="3" id="KW-0812">Transmembrane</keyword>
<feature type="chain" id="PRO_5044653255" evidence="4">
    <location>
        <begin position="25"/>
        <end position="460"/>
    </location>
</feature>
<dbReference type="InterPro" id="IPR007110">
    <property type="entry name" value="Ig-like_dom"/>
</dbReference>
<proteinExistence type="predicted"/>
<dbReference type="RefSeq" id="XP_031570166.1">
    <property type="nucleotide sequence ID" value="XM_031714306.1"/>
</dbReference>
<feature type="domain" description="Ig-like" evidence="5">
    <location>
        <begin position="128"/>
        <end position="259"/>
    </location>
</feature>
<dbReference type="SMART" id="SM00408">
    <property type="entry name" value="IGc2"/>
    <property type="match status" value="2"/>
</dbReference>
<feature type="region of interest" description="Disordered" evidence="2">
    <location>
        <begin position="320"/>
        <end position="340"/>
    </location>
</feature>
<dbReference type="InterPro" id="IPR003599">
    <property type="entry name" value="Ig_sub"/>
</dbReference>
<dbReference type="InterPro" id="IPR003598">
    <property type="entry name" value="Ig_sub2"/>
</dbReference>
<dbReference type="GO" id="GO:0030424">
    <property type="term" value="C:axon"/>
    <property type="evidence" value="ECO:0007669"/>
    <property type="project" value="TreeGrafter"/>
</dbReference>
<organism evidence="6 7">
    <name type="scientific">Actinia tenebrosa</name>
    <name type="common">Australian red waratah sea anemone</name>
    <dbReference type="NCBI Taxonomy" id="6105"/>
    <lineage>
        <taxon>Eukaryota</taxon>
        <taxon>Metazoa</taxon>
        <taxon>Cnidaria</taxon>
        <taxon>Anthozoa</taxon>
        <taxon>Hexacorallia</taxon>
        <taxon>Actiniaria</taxon>
        <taxon>Actiniidae</taxon>
        <taxon>Actinia</taxon>
    </lineage>
</organism>
<evidence type="ECO:0000313" key="8">
    <source>
        <dbReference type="RefSeq" id="XP_031570166.1"/>
    </source>
</evidence>
<keyword evidence="3" id="KW-1133">Transmembrane helix</keyword>
<evidence type="ECO:0000259" key="5">
    <source>
        <dbReference type="PROSITE" id="PS50835"/>
    </source>
</evidence>
<dbReference type="RefSeq" id="XP_031570165.1">
    <property type="nucleotide sequence ID" value="XM_031714305.1"/>
</dbReference>
<dbReference type="Gene3D" id="2.60.40.10">
    <property type="entry name" value="Immunoglobulins"/>
    <property type="match status" value="2"/>
</dbReference>
<dbReference type="PANTHER" id="PTHR10075">
    <property type="entry name" value="BASIGIN RELATED"/>
    <property type="match status" value="1"/>
</dbReference>
<dbReference type="GO" id="GO:0005886">
    <property type="term" value="C:plasma membrane"/>
    <property type="evidence" value="ECO:0007669"/>
    <property type="project" value="TreeGrafter"/>
</dbReference>
<evidence type="ECO:0000256" key="1">
    <source>
        <dbReference type="ARBA" id="ARBA00023319"/>
    </source>
</evidence>
<dbReference type="KEGG" id="aten:116304555"/>
<dbReference type="OrthoDB" id="5971691at2759"/>
<dbReference type="CDD" id="cd00096">
    <property type="entry name" value="Ig"/>
    <property type="match status" value="1"/>
</dbReference>
<accession>A0A6P8IVM6</accession>
<keyword evidence="1" id="KW-0393">Immunoglobulin domain</keyword>
<evidence type="ECO:0000256" key="2">
    <source>
        <dbReference type="SAM" id="MobiDB-lite"/>
    </source>
</evidence>
<evidence type="ECO:0000313" key="6">
    <source>
        <dbReference type="Proteomes" id="UP000515163"/>
    </source>
</evidence>
<dbReference type="PROSITE" id="PS50835">
    <property type="entry name" value="IG_LIKE"/>
    <property type="match status" value="2"/>
</dbReference>
<protein>
    <submittedName>
        <fullName evidence="7 8">Fibroblast growth factor receptor 2-like</fullName>
    </submittedName>
</protein>
<evidence type="ECO:0000256" key="4">
    <source>
        <dbReference type="SAM" id="SignalP"/>
    </source>
</evidence>
<name>A0A6P8IVM6_ACTTE</name>